<name>A0ABX0U2R5_9SPHN</name>
<dbReference type="InterPro" id="IPR002898">
    <property type="entry name" value="MotA_ExbB_proton_chnl"/>
</dbReference>
<evidence type="ECO:0000256" key="6">
    <source>
        <dbReference type="ARBA" id="ARBA00022779"/>
    </source>
</evidence>
<evidence type="ECO:0000256" key="7">
    <source>
        <dbReference type="ARBA" id="ARBA00022989"/>
    </source>
</evidence>
<evidence type="ECO:0000256" key="8">
    <source>
        <dbReference type="ARBA" id="ARBA00023136"/>
    </source>
</evidence>
<keyword evidence="6" id="KW-0283">Flagellar rotation</keyword>
<comment type="similarity">
    <text evidence="2">Belongs to the MotA family.</text>
</comment>
<dbReference type="RefSeq" id="WP_140046363.1">
    <property type="nucleotide sequence ID" value="NZ_BAAAEV010000001.1"/>
</dbReference>
<dbReference type="InterPro" id="IPR047055">
    <property type="entry name" value="MotA-like"/>
</dbReference>
<organism evidence="11 12">
    <name type="scientific">Sphingomonas japonica</name>
    <dbReference type="NCBI Taxonomy" id="511662"/>
    <lineage>
        <taxon>Bacteria</taxon>
        <taxon>Pseudomonadati</taxon>
        <taxon>Pseudomonadota</taxon>
        <taxon>Alphaproteobacteria</taxon>
        <taxon>Sphingomonadales</taxon>
        <taxon>Sphingomonadaceae</taxon>
        <taxon>Sphingomonas</taxon>
    </lineage>
</organism>
<comment type="caution">
    <text evidence="11">The sequence shown here is derived from an EMBL/GenBank/DDBJ whole genome shotgun (WGS) entry which is preliminary data.</text>
</comment>
<keyword evidence="3" id="KW-0813">Transport</keyword>
<evidence type="ECO:0000313" key="11">
    <source>
        <dbReference type="EMBL" id="NIJ23991.1"/>
    </source>
</evidence>
<evidence type="ECO:0000256" key="5">
    <source>
        <dbReference type="ARBA" id="ARBA00022692"/>
    </source>
</evidence>
<keyword evidence="8 9" id="KW-0472">Membrane</keyword>
<evidence type="ECO:0000259" key="10">
    <source>
        <dbReference type="Pfam" id="PF01618"/>
    </source>
</evidence>
<sequence>MSIALPSELTAFFDPVALAIVGGGTLIALVLRTPLGLLLRAFAAVRLVLRRGYDADPHLQQIAALGRIARRSGVIALDRSVITDPDIAAAIDAIVDGSPPETVARTLTECRDARIERHLAVADTWSAAADIAPTMGMIGTLIGLARMFQSMTDPEAIGPAMAIALLATLYGALVAALIAAPVAARLRRLARAEAFERARLEAPLVALADRERPRLREVAAA</sequence>
<evidence type="ECO:0000313" key="12">
    <source>
        <dbReference type="Proteomes" id="UP000788153"/>
    </source>
</evidence>
<dbReference type="PROSITE" id="PS01307">
    <property type="entry name" value="MOTA"/>
    <property type="match status" value="1"/>
</dbReference>
<reference evidence="11 12" key="1">
    <citation type="submission" date="2020-03" db="EMBL/GenBank/DDBJ databases">
        <title>Genomic Encyclopedia of Type Strains, Phase IV (KMG-IV): sequencing the most valuable type-strain genomes for metagenomic binning, comparative biology and taxonomic classification.</title>
        <authorList>
            <person name="Goeker M."/>
        </authorList>
    </citation>
    <scope>NUCLEOTIDE SEQUENCE [LARGE SCALE GENOMIC DNA]</scope>
    <source>
        <strain evidence="11 12">DSM 22753</strain>
    </source>
</reference>
<dbReference type="EMBL" id="JAASQP010000001">
    <property type="protein sequence ID" value="NIJ23991.1"/>
    <property type="molecule type" value="Genomic_DNA"/>
</dbReference>
<accession>A0ABX0U2R5</accession>
<dbReference type="Pfam" id="PF01618">
    <property type="entry name" value="MotA_ExbB"/>
    <property type="match status" value="1"/>
</dbReference>
<evidence type="ECO:0000256" key="1">
    <source>
        <dbReference type="ARBA" id="ARBA00004651"/>
    </source>
</evidence>
<proteinExistence type="inferred from homology"/>
<dbReference type="InterPro" id="IPR000540">
    <property type="entry name" value="Flag_MotA_CS"/>
</dbReference>
<dbReference type="PANTHER" id="PTHR30433">
    <property type="entry name" value="CHEMOTAXIS PROTEIN MOTA"/>
    <property type="match status" value="1"/>
</dbReference>
<gene>
    <name evidence="11" type="ORF">FHT01_001533</name>
</gene>
<dbReference type="Proteomes" id="UP000788153">
    <property type="component" value="Unassembled WGS sequence"/>
</dbReference>
<evidence type="ECO:0000256" key="4">
    <source>
        <dbReference type="ARBA" id="ARBA00022475"/>
    </source>
</evidence>
<feature type="domain" description="MotA/TolQ/ExbB proton channel" evidence="10">
    <location>
        <begin position="85"/>
        <end position="194"/>
    </location>
</feature>
<feature type="transmembrane region" description="Helical" evidence="9">
    <location>
        <begin position="12"/>
        <end position="31"/>
    </location>
</feature>
<evidence type="ECO:0000256" key="2">
    <source>
        <dbReference type="ARBA" id="ARBA00008038"/>
    </source>
</evidence>
<keyword evidence="7 9" id="KW-1133">Transmembrane helix</keyword>
<protein>
    <submittedName>
        <fullName evidence="11">Chemotaxis protein MotA</fullName>
    </submittedName>
</protein>
<dbReference type="PANTHER" id="PTHR30433:SF2">
    <property type="entry name" value="MOTILITY PROTEIN A"/>
    <property type="match status" value="1"/>
</dbReference>
<comment type="subcellular location">
    <subcellularLocation>
        <location evidence="1">Cell membrane</location>
        <topology evidence="1">Multi-pass membrane protein</topology>
    </subcellularLocation>
</comment>
<keyword evidence="4" id="KW-1003">Cell membrane</keyword>
<keyword evidence="12" id="KW-1185">Reference proteome</keyword>
<evidence type="ECO:0000256" key="3">
    <source>
        <dbReference type="ARBA" id="ARBA00022448"/>
    </source>
</evidence>
<feature type="transmembrane region" description="Helical" evidence="9">
    <location>
        <begin position="127"/>
        <end position="148"/>
    </location>
</feature>
<feature type="transmembrane region" description="Helical" evidence="9">
    <location>
        <begin position="160"/>
        <end position="184"/>
    </location>
</feature>
<evidence type="ECO:0000256" key="9">
    <source>
        <dbReference type="SAM" id="Phobius"/>
    </source>
</evidence>
<keyword evidence="5 9" id="KW-0812">Transmembrane</keyword>